<accession>A0ABR9RCY3</accession>
<proteinExistence type="predicted"/>
<keyword evidence="4" id="KW-1185">Reference proteome</keyword>
<dbReference type="EMBL" id="JADCKF010000010">
    <property type="protein sequence ID" value="MBE5056565.1"/>
    <property type="molecule type" value="Genomic_DNA"/>
</dbReference>
<sequence>MAPYQIFTDATADCSPQWLASLPPVGIVPMRVEIGGQEYTYGPDGTISAQRFYDLQKEGNYASTSQITPIQYFQSFEPVLRAGNDILYLCFSSGMSGTFQSAQVCAEELREEYPERNIICLDTRCASVGEGFLVCEAARRQAEGYTLDELAGWVSRHRLEVCHWFTVDVFDHLRRGGRVSAGTAVLGTALQIKPLLHVNQDGELAVVEKPRGRKQAIKAQLAKMEQGWSPEMGKTVVVGHGACPDGAQALQTAIQERFPEAKVFTADIGPIIGAHTGPGMLALIYWGNTR</sequence>
<dbReference type="InterPro" id="IPR043168">
    <property type="entry name" value="DegV_C"/>
</dbReference>
<dbReference type="InterPro" id="IPR050270">
    <property type="entry name" value="DegV_domain_contain"/>
</dbReference>
<dbReference type="NCBIfam" id="TIGR00762">
    <property type="entry name" value="DegV"/>
    <property type="match status" value="1"/>
</dbReference>
<dbReference type="Proteomes" id="UP000806211">
    <property type="component" value="Unassembled WGS sequence"/>
</dbReference>
<dbReference type="Gene3D" id="2.20.28.50">
    <property type="entry name" value="degv family protein"/>
    <property type="match status" value="1"/>
</dbReference>
<comment type="caution">
    <text evidence="3">The sequence shown here is derived from an EMBL/GenBank/DDBJ whole genome shotgun (WGS) entry which is preliminary data.</text>
</comment>
<evidence type="ECO:0000256" key="2">
    <source>
        <dbReference type="ARBA" id="ARBA00023121"/>
    </source>
</evidence>
<evidence type="ECO:0000313" key="3">
    <source>
        <dbReference type="EMBL" id="MBE5056565.1"/>
    </source>
</evidence>
<keyword evidence="2" id="KW-0446">Lipid-binding</keyword>
<organism evidence="3 4">
    <name type="scientific">Pseudoflavonifractor gallinarum</name>
    <dbReference type="NCBI Taxonomy" id="2779352"/>
    <lineage>
        <taxon>Bacteria</taxon>
        <taxon>Bacillati</taxon>
        <taxon>Bacillota</taxon>
        <taxon>Clostridia</taxon>
        <taxon>Eubacteriales</taxon>
        <taxon>Oscillospiraceae</taxon>
        <taxon>Pseudoflavonifractor</taxon>
    </lineage>
</organism>
<comment type="function">
    <text evidence="1">May bind long-chain fatty acids, such as palmitate, and may play a role in lipid transport or fatty acid metabolism.</text>
</comment>
<protein>
    <submittedName>
        <fullName evidence="3">DegV family protein</fullName>
    </submittedName>
</protein>
<dbReference type="RefSeq" id="WP_193538367.1">
    <property type="nucleotide sequence ID" value="NZ_JADCKF010000010.1"/>
</dbReference>
<dbReference type="Pfam" id="PF02645">
    <property type="entry name" value="DegV"/>
    <property type="match status" value="1"/>
</dbReference>
<dbReference type="PANTHER" id="PTHR33434:SF3">
    <property type="entry name" value="DEGV DOMAIN-CONTAINING PROTEIN YITS"/>
    <property type="match status" value="1"/>
</dbReference>
<evidence type="ECO:0000313" key="4">
    <source>
        <dbReference type="Proteomes" id="UP000806211"/>
    </source>
</evidence>
<dbReference type="PANTHER" id="PTHR33434">
    <property type="entry name" value="DEGV DOMAIN-CONTAINING PROTEIN DR_1986-RELATED"/>
    <property type="match status" value="1"/>
</dbReference>
<dbReference type="SUPFAM" id="SSF82549">
    <property type="entry name" value="DAK1/DegV-like"/>
    <property type="match status" value="1"/>
</dbReference>
<dbReference type="InterPro" id="IPR003797">
    <property type="entry name" value="DegV"/>
</dbReference>
<dbReference type="Gene3D" id="3.30.1180.10">
    <property type="match status" value="1"/>
</dbReference>
<reference evidence="3 4" key="1">
    <citation type="submission" date="2020-10" db="EMBL/GenBank/DDBJ databases">
        <title>ChiBAC.</title>
        <authorList>
            <person name="Zenner C."/>
            <person name="Hitch T.C.A."/>
            <person name="Clavel T."/>
        </authorList>
    </citation>
    <scope>NUCLEOTIDE SEQUENCE [LARGE SCALE GENOMIC DNA]</scope>
    <source>
        <strain evidence="3 4">DSM 107456</strain>
    </source>
</reference>
<evidence type="ECO:0000256" key="1">
    <source>
        <dbReference type="ARBA" id="ARBA00003238"/>
    </source>
</evidence>
<gene>
    <name evidence="3" type="ORF">INF37_11230</name>
</gene>
<name>A0ABR9RCY3_9FIRM</name>
<dbReference type="PROSITE" id="PS51482">
    <property type="entry name" value="DEGV"/>
    <property type="match status" value="1"/>
</dbReference>
<dbReference type="Gene3D" id="3.40.50.10440">
    <property type="entry name" value="Dihydroxyacetone kinase, domain 1"/>
    <property type="match status" value="1"/>
</dbReference>